<evidence type="ECO:0000256" key="2">
    <source>
        <dbReference type="ARBA" id="ARBA00003753"/>
    </source>
</evidence>
<reference evidence="9 10" key="1">
    <citation type="submission" date="2013-08" db="EMBL/GenBank/DDBJ databases">
        <title>The genome sequence of Skermanella stibiiresistens.</title>
        <authorList>
            <person name="Zhu W."/>
            <person name="Wang G."/>
        </authorList>
    </citation>
    <scope>NUCLEOTIDE SEQUENCE [LARGE SCALE GENOMIC DNA]</scope>
    <source>
        <strain evidence="9 10">SB22</strain>
    </source>
</reference>
<dbReference type="CDD" id="cd01172">
    <property type="entry name" value="RfaE_like"/>
    <property type="match status" value="1"/>
</dbReference>
<name>W9HCU0_9PROT</name>
<sequence length="513" mass="56184">MSEKYDHKVKTLDELREILGPWPRARKVILCHGVFDVVHPGHLRHLLYAKGKADILVASLTADRHISKGLYRPHVPQELRALNLAAFEFVDYVIIDPEAKPLRTLDRLQPDFYAKGYEYVSGGLPPKTQEEVELVQGYGGEVIFTPGDHVLSSSRLIDLQPPSLKYDKLLTLMDGERLTFDDLRGTLERLRGLRVHVVGDTIVDSYTQTAMIGGQTKTPTVSVLYQGREDFVGGAGIVAKHLRAAGAEVVFSTVLGDDALKDFVLEDLAGAGVRCQPIVDATRPTTQKNAIVAGGYRLLKIDTLDNRSISDEIVERLVRTIRTEPADAVVFSDFRHGVFNRRTIPFLTGAIADGVFKVADSQVASRWGNITEFQGFDLITPNEREARFALGDQDSGIRPLASEIYDTARCRMLILKLGEKGVLTCRNPNHEAIDSFFVVDSFVDRVVDAVGAGDALLAYATLSMLASGSTVVASILGSMAAALECEVDGNHPITPAGLLARIDTVENACQFRS</sequence>
<dbReference type="Pfam" id="PF00294">
    <property type="entry name" value="PfkB"/>
    <property type="match status" value="1"/>
</dbReference>
<dbReference type="GO" id="GO:0033786">
    <property type="term" value="F:heptose-1-phosphate adenylyltransferase activity"/>
    <property type="evidence" value="ECO:0007669"/>
    <property type="project" value="TreeGrafter"/>
</dbReference>
<evidence type="ECO:0000313" key="9">
    <source>
        <dbReference type="EMBL" id="EWY42522.1"/>
    </source>
</evidence>
<evidence type="ECO:0000256" key="6">
    <source>
        <dbReference type="ARBA" id="ARBA00023277"/>
    </source>
</evidence>
<evidence type="ECO:0000259" key="8">
    <source>
        <dbReference type="Pfam" id="PF01467"/>
    </source>
</evidence>
<feature type="domain" description="Carbohydrate kinase PfkB" evidence="7">
    <location>
        <begin position="197"/>
        <end position="489"/>
    </location>
</feature>
<comment type="function">
    <text evidence="1">Catalyzes the phosphorylation of D-glycero-D-manno-heptose 7-phosphate at the C-1 position to selectively form D-glycero-beta-D-manno-heptose-1,7-bisphosphate.</text>
</comment>
<evidence type="ECO:0000259" key="7">
    <source>
        <dbReference type="Pfam" id="PF00294"/>
    </source>
</evidence>
<feature type="domain" description="Cytidyltransferase-like" evidence="8">
    <location>
        <begin position="31"/>
        <end position="142"/>
    </location>
</feature>
<dbReference type="GO" id="GO:0005829">
    <property type="term" value="C:cytosol"/>
    <property type="evidence" value="ECO:0007669"/>
    <property type="project" value="TreeGrafter"/>
</dbReference>
<keyword evidence="5" id="KW-0511">Multifunctional enzyme</keyword>
<gene>
    <name evidence="9" type="ORF">N825_01085</name>
</gene>
<protein>
    <submittedName>
        <fullName evidence="9">ADP-heptose synthase</fullName>
    </submittedName>
</protein>
<comment type="function">
    <text evidence="2">Catalyzes the ADP transfer from ATP to D-glycero-beta-D-manno-heptose 1-phosphate, yielding ADP-D-glycero-beta-D-manno-heptose.</text>
</comment>
<dbReference type="PATRIC" id="fig|1385369.3.peg.208"/>
<proteinExistence type="predicted"/>
<dbReference type="STRING" id="1385369.N825_01085"/>
<dbReference type="InterPro" id="IPR014729">
    <property type="entry name" value="Rossmann-like_a/b/a_fold"/>
</dbReference>
<evidence type="ECO:0000256" key="3">
    <source>
        <dbReference type="ARBA" id="ARBA00022679"/>
    </source>
</evidence>
<keyword evidence="3" id="KW-0808">Transferase</keyword>
<dbReference type="PANTHER" id="PTHR46969">
    <property type="entry name" value="BIFUNCTIONAL PROTEIN HLDE"/>
    <property type="match status" value="1"/>
</dbReference>
<dbReference type="Gene3D" id="3.40.1190.20">
    <property type="match status" value="1"/>
</dbReference>
<comment type="caution">
    <text evidence="9">The sequence shown here is derived from an EMBL/GenBank/DDBJ whole genome shotgun (WGS) entry which is preliminary data.</text>
</comment>
<evidence type="ECO:0000256" key="5">
    <source>
        <dbReference type="ARBA" id="ARBA00023268"/>
    </source>
</evidence>
<dbReference type="SUPFAM" id="SSF53613">
    <property type="entry name" value="Ribokinase-like"/>
    <property type="match status" value="1"/>
</dbReference>
<dbReference type="Gene3D" id="3.40.50.620">
    <property type="entry name" value="HUPs"/>
    <property type="match status" value="1"/>
</dbReference>
<dbReference type="InterPro" id="IPR011611">
    <property type="entry name" value="PfkB_dom"/>
</dbReference>
<dbReference type="SUPFAM" id="SSF52374">
    <property type="entry name" value="Nucleotidylyl transferase"/>
    <property type="match status" value="1"/>
</dbReference>
<dbReference type="EMBL" id="AVFL01000001">
    <property type="protein sequence ID" value="EWY42522.1"/>
    <property type="molecule type" value="Genomic_DNA"/>
</dbReference>
<dbReference type="PANTHER" id="PTHR46969:SF1">
    <property type="entry name" value="BIFUNCTIONAL PROTEIN HLDE"/>
    <property type="match status" value="1"/>
</dbReference>
<dbReference type="AlphaFoldDB" id="W9HCU0"/>
<evidence type="ECO:0000256" key="1">
    <source>
        <dbReference type="ARBA" id="ARBA00002319"/>
    </source>
</evidence>
<keyword evidence="10" id="KW-1185">Reference proteome</keyword>
<keyword evidence="6" id="KW-0119">Carbohydrate metabolism</keyword>
<evidence type="ECO:0000256" key="4">
    <source>
        <dbReference type="ARBA" id="ARBA00022777"/>
    </source>
</evidence>
<keyword evidence="4" id="KW-0418">Kinase</keyword>
<accession>W9HCU0</accession>
<dbReference type="GO" id="GO:0033785">
    <property type="term" value="F:heptose 7-phosphate kinase activity"/>
    <property type="evidence" value="ECO:0007669"/>
    <property type="project" value="TreeGrafter"/>
</dbReference>
<dbReference type="InterPro" id="IPR029056">
    <property type="entry name" value="Ribokinase-like"/>
</dbReference>
<dbReference type="Pfam" id="PF01467">
    <property type="entry name" value="CTP_transf_like"/>
    <property type="match status" value="1"/>
</dbReference>
<dbReference type="GO" id="GO:0016773">
    <property type="term" value="F:phosphotransferase activity, alcohol group as acceptor"/>
    <property type="evidence" value="ECO:0007669"/>
    <property type="project" value="InterPro"/>
</dbReference>
<dbReference type="InterPro" id="IPR011913">
    <property type="entry name" value="RfaE_dom_I"/>
</dbReference>
<evidence type="ECO:0000313" key="10">
    <source>
        <dbReference type="Proteomes" id="UP000019486"/>
    </source>
</evidence>
<organism evidence="9 10">
    <name type="scientific">Skermanella stibiiresistens SB22</name>
    <dbReference type="NCBI Taxonomy" id="1385369"/>
    <lineage>
        <taxon>Bacteria</taxon>
        <taxon>Pseudomonadati</taxon>
        <taxon>Pseudomonadota</taxon>
        <taxon>Alphaproteobacteria</taxon>
        <taxon>Rhodospirillales</taxon>
        <taxon>Azospirillaceae</taxon>
        <taxon>Skermanella</taxon>
    </lineage>
</organism>
<dbReference type="InterPro" id="IPR004821">
    <property type="entry name" value="Cyt_trans-like"/>
</dbReference>
<dbReference type="Proteomes" id="UP000019486">
    <property type="component" value="Unassembled WGS sequence"/>
</dbReference>